<evidence type="ECO:0000256" key="4">
    <source>
        <dbReference type="ARBA" id="ARBA00022692"/>
    </source>
</evidence>
<proteinExistence type="inferred from homology"/>
<dbReference type="Proteomes" id="UP000005850">
    <property type="component" value="Chromosome"/>
</dbReference>
<keyword evidence="6 7" id="KW-0472">Membrane</keyword>
<sequence>MKKALMVDCLLLCIVFIWGATFVVVQNAVHMLPPNTFNAIRFFSASLFLSLIYFIRNPRAWQTCNFSLVRSGVFLGFWLFVSYATQTVGLLYTSPSKAGFITGLSVVLVPLLSIVVLTHKVKASTFIGVCMAVIGLYLLTMNGTLSLTFGDFLVLCCAICFAMQIVLTGRYSPRFPTMPLVIIQLFTVSFFSMCYALLLEDWQAIYNPFIIGHPEVLWALFITAIPATALAFLVQTSFQKDTSPTHVALIFALEPVFAAFTSYLWIHELLTMKQLIGCAFILSGMLFSELPILFWLRNLKAKISA</sequence>
<feature type="transmembrane region" description="Helical" evidence="7">
    <location>
        <begin position="98"/>
        <end position="117"/>
    </location>
</feature>
<comment type="similarity">
    <text evidence="2">Belongs to the EamA transporter family.</text>
</comment>
<evidence type="ECO:0000256" key="6">
    <source>
        <dbReference type="ARBA" id="ARBA00023136"/>
    </source>
</evidence>
<feature type="transmembrane region" description="Helical" evidence="7">
    <location>
        <begin position="218"/>
        <end position="235"/>
    </location>
</feature>
<evidence type="ECO:0000313" key="10">
    <source>
        <dbReference type="Proteomes" id="UP000005850"/>
    </source>
</evidence>
<keyword evidence="4 7" id="KW-0812">Transmembrane</keyword>
<keyword evidence="3" id="KW-1003">Cell membrane</keyword>
<feature type="domain" description="EamA" evidence="8">
    <location>
        <begin position="7"/>
        <end position="140"/>
    </location>
</feature>
<dbReference type="GO" id="GO:0005886">
    <property type="term" value="C:plasma membrane"/>
    <property type="evidence" value="ECO:0007669"/>
    <property type="project" value="UniProtKB-SubCell"/>
</dbReference>
<keyword evidence="5 7" id="KW-1133">Transmembrane helix</keyword>
<gene>
    <name evidence="9" type="ORF">BRLA_c012200</name>
</gene>
<reference evidence="9 10" key="1">
    <citation type="journal article" date="2011" name="J. Bacteriol.">
        <title>Genome sequence of Brevibacillus laterosporus LMG 15441, a pathogen of invertebrates.</title>
        <authorList>
            <person name="Djukic M."/>
            <person name="Poehlein A."/>
            <person name="Thurmer A."/>
            <person name="Daniel R."/>
        </authorList>
    </citation>
    <scope>NUCLEOTIDE SEQUENCE [LARGE SCALE GENOMIC DNA]</scope>
    <source>
        <strain evidence="9 10">LMG 15441</strain>
    </source>
</reference>
<feature type="transmembrane region" description="Helical" evidence="7">
    <location>
        <begin position="247"/>
        <end position="266"/>
    </location>
</feature>
<dbReference type="PANTHER" id="PTHR42920:SF5">
    <property type="entry name" value="EAMA DOMAIN-CONTAINING PROTEIN"/>
    <property type="match status" value="1"/>
</dbReference>
<feature type="transmembrane region" description="Helical" evidence="7">
    <location>
        <begin position="67"/>
        <end position="92"/>
    </location>
</feature>
<dbReference type="KEGG" id="blr:BRLA_c012200"/>
<evidence type="ECO:0000256" key="7">
    <source>
        <dbReference type="SAM" id="Phobius"/>
    </source>
</evidence>
<dbReference type="InterPro" id="IPR037185">
    <property type="entry name" value="EmrE-like"/>
</dbReference>
<dbReference type="EMBL" id="CP007806">
    <property type="protein sequence ID" value="AIG25560.1"/>
    <property type="molecule type" value="Genomic_DNA"/>
</dbReference>
<feature type="transmembrane region" description="Helical" evidence="7">
    <location>
        <begin position="124"/>
        <end position="141"/>
    </location>
</feature>
<comment type="subcellular location">
    <subcellularLocation>
        <location evidence="1">Cell membrane</location>
        <topology evidence="1">Multi-pass membrane protein</topology>
    </subcellularLocation>
</comment>
<name>A0A075R7K0_BRELA</name>
<accession>A0A075R7K0</accession>
<feature type="transmembrane region" description="Helical" evidence="7">
    <location>
        <begin position="179"/>
        <end position="198"/>
    </location>
</feature>
<feature type="transmembrane region" description="Helical" evidence="7">
    <location>
        <begin position="147"/>
        <end position="167"/>
    </location>
</feature>
<dbReference type="PANTHER" id="PTHR42920">
    <property type="entry name" value="OS03G0707200 PROTEIN-RELATED"/>
    <property type="match status" value="1"/>
</dbReference>
<evidence type="ECO:0000256" key="1">
    <source>
        <dbReference type="ARBA" id="ARBA00004651"/>
    </source>
</evidence>
<dbReference type="InterPro" id="IPR000620">
    <property type="entry name" value="EamA_dom"/>
</dbReference>
<feature type="transmembrane region" description="Helical" evidence="7">
    <location>
        <begin position="7"/>
        <end position="25"/>
    </location>
</feature>
<feature type="domain" description="EamA" evidence="8">
    <location>
        <begin position="149"/>
        <end position="287"/>
    </location>
</feature>
<feature type="transmembrane region" description="Helical" evidence="7">
    <location>
        <begin position="37"/>
        <end position="55"/>
    </location>
</feature>
<protein>
    <submittedName>
        <fullName evidence="9">Putative DMT superfamily transporter inner membrane protein</fullName>
    </submittedName>
</protein>
<evidence type="ECO:0000256" key="2">
    <source>
        <dbReference type="ARBA" id="ARBA00007362"/>
    </source>
</evidence>
<feature type="transmembrane region" description="Helical" evidence="7">
    <location>
        <begin position="272"/>
        <end position="296"/>
    </location>
</feature>
<dbReference type="Pfam" id="PF00892">
    <property type="entry name" value="EamA"/>
    <property type="match status" value="2"/>
</dbReference>
<evidence type="ECO:0000313" key="9">
    <source>
        <dbReference type="EMBL" id="AIG25560.1"/>
    </source>
</evidence>
<evidence type="ECO:0000259" key="8">
    <source>
        <dbReference type="Pfam" id="PF00892"/>
    </source>
</evidence>
<dbReference type="STRING" id="1042163.BRLA_c012200"/>
<keyword evidence="10" id="KW-1185">Reference proteome</keyword>
<dbReference type="AlphaFoldDB" id="A0A075R7K0"/>
<evidence type="ECO:0000256" key="5">
    <source>
        <dbReference type="ARBA" id="ARBA00022989"/>
    </source>
</evidence>
<dbReference type="InterPro" id="IPR051258">
    <property type="entry name" value="Diverse_Substrate_Transporter"/>
</dbReference>
<dbReference type="RefSeq" id="WP_336603405.1">
    <property type="nucleotide sequence ID" value="NZ_CP007806.1"/>
</dbReference>
<dbReference type="eggNOG" id="COG0697">
    <property type="taxonomic scope" value="Bacteria"/>
</dbReference>
<organism evidence="9 10">
    <name type="scientific">Brevibacillus laterosporus LMG 15441</name>
    <dbReference type="NCBI Taxonomy" id="1042163"/>
    <lineage>
        <taxon>Bacteria</taxon>
        <taxon>Bacillati</taxon>
        <taxon>Bacillota</taxon>
        <taxon>Bacilli</taxon>
        <taxon>Bacillales</taxon>
        <taxon>Paenibacillaceae</taxon>
        <taxon>Brevibacillus</taxon>
    </lineage>
</organism>
<evidence type="ECO:0000256" key="3">
    <source>
        <dbReference type="ARBA" id="ARBA00022475"/>
    </source>
</evidence>
<dbReference type="HOGENOM" id="CLU_033863_21_3_9"/>
<dbReference type="SUPFAM" id="SSF103481">
    <property type="entry name" value="Multidrug resistance efflux transporter EmrE"/>
    <property type="match status" value="2"/>
</dbReference>